<dbReference type="GO" id="GO:0008194">
    <property type="term" value="F:UDP-glycosyltransferase activity"/>
    <property type="evidence" value="ECO:0007669"/>
    <property type="project" value="InterPro"/>
</dbReference>
<accession>A0A7K1SFP5</accession>
<gene>
    <name evidence="2" type="ORF">GO755_21210</name>
</gene>
<evidence type="ECO:0000259" key="1">
    <source>
        <dbReference type="Pfam" id="PF06722"/>
    </source>
</evidence>
<dbReference type="CDD" id="cd03784">
    <property type="entry name" value="GT1_Gtf-like"/>
    <property type="match status" value="1"/>
</dbReference>
<dbReference type="PANTHER" id="PTHR21015:SF22">
    <property type="entry name" value="GLYCOSYLTRANSFERASE"/>
    <property type="match status" value="1"/>
</dbReference>
<dbReference type="PANTHER" id="PTHR21015">
    <property type="entry name" value="UDP-N-ACETYLGLUCOSAMINE--N-ACETYLMURAMYL-(PENTAPEPTIDE) PYROPHOSPHORYL-UNDECAPRENOL N-ACETYLGLUCOSAMINE TRANSFERASE 1"/>
    <property type="match status" value="1"/>
</dbReference>
<dbReference type="InterPro" id="IPR002213">
    <property type="entry name" value="UDP_glucos_trans"/>
</dbReference>
<evidence type="ECO:0000313" key="3">
    <source>
        <dbReference type="Proteomes" id="UP000436006"/>
    </source>
</evidence>
<proteinExistence type="predicted"/>
<name>A0A7K1SFP5_9BACT</name>
<organism evidence="2 3">
    <name type="scientific">Spirosoma arboris</name>
    <dbReference type="NCBI Taxonomy" id="2682092"/>
    <lineage>
        <taxon>Bacteria</taxon>
        <taxon>Pseudomonadati</taxon>
        <taxon>Bacteroidota</taxon>
        <taxon>Cytophagia</taxon>
        <taxon>Cytophagales</taxon>
        <taxon>Cytophagaceae</taxon>
        <taxon>Spirosoma</taxon>
    </lineage>
</organism>
<dbReference type="RefSeq" id="WP_157587297.1">
    <property type="nucleotide sequence ID" value="NZ_WPIN01000008.1"/>
</dbReference>
<dbReference type="SUPFAM" id="SSF53756">
    <property type="entry name" value="UDP-Glycosyltransferase/glycogen phosphorylase"/>
    <property type="match status" value="1"/>
</dbReference>
<keyword evidence="2" id="KW-0808">Transferase</keyword>
<protein>
    <submittedName>
        <fullName evidence="2">Glycosyltransferase</fullName>
    </submittedName>
</protein>
<feature type="domain" description="Erythromycin biosynthesis protein CIII-like C-terminal" evidence="1">
    <location>
        <begin position="293"/>
        <end position="425"/>
    </location>
</feature>
<evidence type="ECO:0000313" key="2">
    <source>
        <dbReference type="EMBL" id="MVM32573.1"/>
    </source>
</evidence>
<comment type="caution">
    <text evidence="2">The sequence shown here is derived from an EMBL/GenBank/DDBJ whole genome shotgun (WGS) entry which is preliminary data.</text>
</comment>
<reference evidence="2 3" key="1">
    <citation type="submission" date="2019-12" db="EMBL/GenBank/DDBJ databases">
        <title>Spirosoma sp. HMF4905 genome sequencing and assembly.</title>
        <authorList>
            <person name="Kang H."/>
            <person name="Cha I."/>
            <person name="Kim H."/>
            <person name="Joh K."/>
        </authorList>
    </citation>
    <scope>NUCLEOTIDE SEQUENCE [LARGE SCALE GENOMIC DNA]</scope>
    <source>
        <strain evidence="2 3">HMF4905</strain>
    </source>
</reference>
<dbReference type="AlphaFoldDB" id="A0A7K1SFP5"/>
<dbReference type="EMBL" id="WPIN01000008">
    <property type="protein sequence ID" value="MVM32573.1"/>
    <property type="molecule type" value="Genomic_DNA"/>
</dbReference>
<dbReference type="Gene3D" id="3.40.50.2000">
    <property type="entry name" value="Glycogen Phosphorylase B"/>
    <property type="match status" value="2"/>
</dbReference>
<keyword evidence="3" id="KW-1185">Reference proteome</keyword>
<dbReference type="Pfam" id="PF06722">
    <property type="entry name" value="EryCIII-like_C"/>
    <property type="match status" value="1"/>
</dbReference>
<sequence length="442" mass="49690">MPTLVNQETLHGKRILFACVPGDGHFNPLTSLAKHLQTLGCDVRWYTSAHYAEKLKKLAVRHYPFIKALDVPSEKVDEIFPERKAIKGQIKKLNFDMINYFILRSTEYFADIQAIHQQWPIDAIVADCVFSAIPFIRPLLHIPLISVGVLPLIQTSKDLAPPGLGLEPSDSWLGKLKQDFMKTMANRVLFKKPNQLLFSLLDQRNIPHTESNMFDVLVNSSTIFLQTGTPGFEYKRSDLGKNIRFLGPLLPYRSPDSDRTTWHDDRLDHYRKVILVTQGTVEKDVDKLLVPTLEAFKQTDTLVVVTTGGSQTESLRARYPYANLIIEDFIAFDDIMPHTDLFITNGGFGGVLQAVQYGLPMVVAGIHEGKNEIAARVGYFNYGINLNTETPKPEQLRKAITKLEAIPTYKNNVQGLADEFRAYPVNDLFAGYVAQALTSVAA</sequence>
<dbReference type="Proteomes" id="UP000436006">
    <property type="component" value="Unassembled WGS sequence"/>
</dbReference>
<dbReference type="InterPro" id="IPR010610">
    <property type="entry name" value="EryCIII-like_C"/>
</dbReference>
<dbReference type="GO" id="GO:0016758">
    <property type="term" value="F:hexosyltransferase activity"/>
    <property type="evidence" value="ECO:0007669"/>
    <property type="project" value="UniProtKB-ARBA"/>
</dbReference>